<reference evidence="1 2" key="1">
    <citation type="submission" date="2017-12" db="EMBL/GenBank/DDBJ databases">
        <authorList>
            <person name="Pombert J.-F."/>
            <person name="Haag K.L."/>
            <person name="Ebert D."/>
        </authorList>
    </citation>
    <scope>NUCLEOTIDE SEQUENCE [LARGE SCALE GENOMIC DNA]</scope>
    <source>
        <strain evidence="1">BE-OM-2</strain>
    </source>
</reference>
<protein>
    <submittedName>
        <fullName evidence="1">Uncharacterized protein</fullName>
    </submittedName>
</protein>
<comment type="caution">
    <text evidence="1">The sequence shown here is derived from an EMBL/GenBank/DDBJ whole genome shotgun (WGS) entry which is preliminary data.</text>
</comment>
<sequence>MNQMVYIQSIVSKKSFETIYIERRRGNKYRTNAEESYASANKRHTPLLKQVCNEEDGVTTKDTKNILTLIFDYIAATAKKLRINSNEESYLEKAVQGLKVRNNYLKVINLIPKNFIK</sequence>
<name>A0A4Q9L7V0_9MICR</name>
<proteinExistence type="predicted"/>
<dbReference type="AlphaFoldDB" id="A0A4Q9L7V0"/>
<organism evidence="1 2">
    <name type="scientific">Hamiltosporidium magnivora</name>
    <dbReference type="NCBI Taxonomy" id="148818"/>
    <lineage>
        <taxon>Eukaryota</taxon>
        <taxon>Fungi</taxon>
        <taxon>Fungi incertae sedis</taxon>
        <taxon>Microsporidia</taxon>
        <taxon>Dubosqiidae</taxon>
        <taxon>Hamiltosporidium</taxon>
    </lineage>
</organism>
<keyword evidence="2" id="KW-1185">Reference proteome</keyword>
<dbReference type="EMBL" id="PITI01000871">
    <property type="protein sequence ID" value="TBU03737.1"/>
    <property type="molecule type" value="Genomic_DNA"/>
</dbReference>
<evidence type="ECO:0000313" key="1">
    <source>
        <dbReference type="EMBL" id="TBU03737.1"/>
    </source>
</evidence>
<evidence type="ECO:0000313" key="2">
    <source>
        <dbReference type="Proteomes" id="UP000291404"/>
    </source>
</evidence>
<dbReference type="VEuPathDB" id="MicrosporidiaDB:CWI39_1305p0010"/>
<accession>A0A4Q9L7V0</accession>
<gene>
    <name evidence="1" type="ORF">CWI36_0871p0010</name>
</gene>
<dbReference type="Proteomes" id="UP000291404">
    <property type="component" value="Unassembled WGS sequence"/>
</dbReference>
<dbReference type="VEuPathDB" id="MicrosporidiaDB:CWI36_0871p0010"/>